<dbReference type="PANTHER" id="PTHR23528:SF1">
    <property type="entry name" value="MAJOR FACILITATOR SUPERFAMILY (MFS) PROFILE DOMAIN-CONTAINING PROTEIN"/>
    <property type="match status" value="1"/>
</dbReference>
<feature type="transmembrane region" description="Helical" evidence="4">
    <location>
        <begin position="12"/>
        <end position="38"/>
    </location>
</feature>
<evidence type="ECO:0000313" key="6">
    <source>
        <dbReference type="EMBL" id="SPU52571.1"/>
    </source>
</evidence>
<keyword evidence="2 4" id="KW-1133">Transmembrane helix</keyword>
<dbReference type="GO" id="GO:0022857">
    <property type="term" value="F:transmembrane transporter activity"/>
    <property type="evidence" value="ECO:0007669"/>
    <property type="project" value="InterPro"/>
</dbReference>
<evidence type="ECO:0000259" key="5">
    <source>
        <dbReference type="PROSITE" id="PS50850"/>
    </source>
</evidence>
<reference evidence="6 7" key="1">
    <citation type="submission" date="2018-06" db="EMBL/GenBank/DDBJ databases">
        <authorList>
            <consortium name="Pathogen Informatics"/>
            <person name="Doyle S."/>
        </authorList>
    </citation>
    <scope>NUCLEOTIDE SEQUENCE [LARGE SCALE GENOMIC DNA]</scope>
    <source>
        <strain evidence="6 7">NCTC11166</strain>
    </source>
</reference>
<dbReference type="PANTHER" id="PTHR23528">
    <property type="match status" value="1"/>
</dbReference>
<dbReference type="PROSITE" id="PS50850">
    <property type="entry name" value="MFS"/>
    <property type="match status" value="1"/>
</dbReference>
<name>A0A2X1CEB2_BREVE</name>
<feature type="transmembrane region" description="Helical" evidence="4">
    <location>
        <begin position="111"/>
        <end position="132"/>
    </location>
</feature>
<keyword evidence="3 4" id="KW-0472">Membrane</keyword>
<evidence type="ECO:0000256" key="2">
    <source>
        <dbReference type="ARBA" id="ARBA00022989"/>
    </source>
</evidence>
<feature type="transmembrane region" description="Helical" evidence="4">
    <location>
        <begin position="172"/>
        <end position="192"/>
    </location>
</feature>
<dbReference type="AlphaFoldDB" id="A0A2X1CEB2"/>
<protein>
    <submittedName>
        <fullName evidence="6">Major Facilitator Superfamily</fullName>
    </submittedName>
</protein>
<dbReference type="Gene3D" id="1.20.1250.20">
    <property type="entry name" value="MFS general substrate transporter like domains"/>
    <property type="match status" value="2"/>
</dbReference>
<feature type="transmembrane region" description="Helical" evidence="4">
    <location>
        <begin position="221"/>
        <end position="242"/>
    </location>
</feature>
<evidence type="ECO:0000313" key="7">
    <source>
        <dbReference type="Proteomes" id="UP000251186"/>
    </source>
</evidence>
<feature type="domain" description="Major facilitator superfamily (MFS) profile" evidence="5">
    <location>
        <begin position="216"/>
        <end position="418"/>
    </location>
</feature>
<dbReference type="SUPFAM" id="SSF103473">
    <property type="entry name" value="MFS general substrate transporter"/>
    <property type="match status" value="1"/>
</dbReference>
<dbReference type="InterPro" id="IPR020846">
    <property type="entry name" value="MFS_dom"/>
</dbReference>
<feature type="transmembrane region" description="Helical" evidence="4">
    <location>
        <begin position="144"/>
        <end position="166"/>
    </location>
</feature>
<evidence type="ECO:0000256" key="1">
    <source>
        <dbReference type="ARBA" id="ARBA00022692"/>
    </source>
</evidence>
<dbReference type="RefSeq" id="WP_112861903.1">
    <property type="nucleotide sequence ID" value="NZ_UAQP01000005.1"/>
</dbReference>
<sequence>MELTDTPRLSLTFLLLYALAWGGGVVAYVPLLTLILPVKIEAIAGADKMALLSLTTLIGAAVASVVNIGVGVLSDRTVMGRRGRRPWILAGLILTLCAYGCIHAASTPVQIVLAVAIFQAALNTMLAPLSAMAADEVPDSQKGLIGGLMGAVYTFGGIAGVLVTASPALGEALQLVMTGVLVTAGVLPLLIVSRRRGAIIPAAVTDVSTKALRVRNLARVWIARLLIQIAGTIFFAYLLFYFETVDRTGLRFGPPDVAGQVAWLSSIVTMVLAPLAIVAGRFSDALRMRKPFLVLSAAMTMVGALIMGVWPQWAPAALGYVLFACGASLFLAFQGAYAMQLLVKPRHRGRDMGLLNLTNTVPALIAPGLAYLLAAEGDFTILLLALAGLTFVALVLVTQINEMADWRPDAPPRGNKTP</sequence>
<feature type="transmembrane region" description="Helical" evidence="4">
    <location>
        <begin position="262"/>
        <end position="280"/>
    </location>
</feature>
<feature type="transmembrane region" description="Helical" evidence="4">
    <location>
        <begin position="86"/>
        <end position="105"/>
    </location>
</feature>
<feature type="transmembrane region" description="Helical" evidence="4">
    <location>
        <begin position="354"/>
        <end position="373"/>
    </location>
</feature>
<feature type="transmembrane region" description="Helical" evidence="4">
    <location>
        <begin position="317"/>
        <end position="342"/>
    </location>
</feature>
<dbReference type="InterPro" id="IPR011701">
    <property type="entry name" value="MFS"/>
</dbReference>
<feature type="transmembrane region" description="Helical" evidence="4">
    <location>
        <begin position="50"/>
        <end position="74"/>
    </location>
</feature>
<accession>A0A2X1CEB2</accession>
<evidence type="ECO:0000256" key="4">
    <source>
        <dbReference type="SAM" id="Phobius"/>
    </source>
</evidence>
<dbReference type="EMBL" id="UAQP01000005">
    <property type="protein sequence ID" value="SPU52571.1"/>
    <property type="molecule type" value="Genomic_DNA"/>
</dbReference>
<dbReference type="Pfam" id="PF07690">
    <property type="entry name" value="MFS_1"/>
    <property type="match status" value="2"/>
</dbReference>
<dbReference type="InterPro" id="IPR036259">
    <property type="entry name" value="MFS_trans_sf"/>
</dbReference>
<evidence type="ECO:0000256" key="3">
    <source>
        <dbReference type="ARBA" id="ARBA00023136"/>
    </source>
</evidence>
<organism evidence="6 7">
    <name type="scientific">Brevundimonas vesicularis</name>
    <name type="common">Pseudomonas vesicularis</name>
    <dbReference type="NCBI Taxonomy" id="41276"/>
    <lineage>
        <taxon>Bacteria</taxon>
        <taxon>Pseudomonadati</taxon>
        <taxon>Pseudomonadota</taxon>
        <taxon>Alphaproteobacteria</taxon>
        <taxon>Caulobacterales</taxon>
        <taxon>Caulobacteraceae</taxon>
        <taxon>Brevundimonas</taxon>
    </lineage>
</organism>
<proteinExistence type="predicted"/>
<keyword evidence="1 4" id="KW-0812">Transmembrane</keyword>
<dbReference type="Proteomes" id="UP000251186">
    <property type="component" value="Unassembled WGS sequence"/>
</dbReference>
<feature type="transmembrane region" description="Helical" evidence="4">
    <location>
        <begin position="379"/>
        <end position="397"/>
    </location>
</feature>
<gene>
    <name evidence="6" type="ORF">NCTC11166_00904</name>
</gene>
<feature type="transmembrane region" description="Helical" evidence="4">
    <location>
        <begin position="292"/>
        <end position="311"/>
    </location>
</feature>